<dbReference type="RefSeq" id="WP_062176617.1">
    <property type="nucleotide sequence ID" value="NZ_BBXL01000002.1"/>
</dbReference>
<dbReference type="OrthoDB" id="1099413at2"/>
<gene>
    <name evidence="1" type="ORF">SAMN05444362_102147</name>
</gene>
<reference evidence="2" key="1">
    <citation type="submission" date="2016-11" db="EMBL/GenBank/DDBJ databases">
        <authorList>
            <person name="Varghese N."/>
            <person name="Submissions S."/>
        </authorList>
    </citation>
    <scope>NUCLEOTIDE SEQUENCE [LARGE SCALE GENOMIC DNA]</scope>
    <source>
        <strain evidence="2">DSM 27370</strain>
    </source>
</reference>
<sequence length="110" mass="12847">MNQQNCEIIISEPWNFESIDGKNIIRGKIIDNLNDTCLVFKANYDVSFEDYLIGRNFILYSRSNHSFTDIGLKNRIQVNGGLLPLDYDYNEDFEYLISNSKFVFIGTLYK</sequence>
<accession>A0A1M4W7G5</accession>
<name>A0A1M4W7G5_9BACT</name>
<dbReference type="AlphaFoldDB" id="A0A1M4W7G5"/>
<keyword evidence="2" id="KW-1185">Reference proteome</keyword>
<protein>
    <submittedName>
        <fullName evidence="1">Uncharacterized protein</fullName>
    </submittedName>
</protein>
<organism evidence="1 2">
    <name type="scientific">Dysgonomonas macrotermitis</name>
    <dbReference type="NCBI Taxonomy" id="1346286"/>
    <lineage>
        <taxon>Bacteria</taxon>
        <taxon>Pseudomonadati</taxon>
        <taxon>Bacteroidota</taxon>
        <taxon>Bacteroidia</taxon>
        <taxon>Bacteroidales</taxon>
        <taxon>Dysgonomonadaceae</taxon>
        <taxon>Dysgonomonas</taxon>
    </lineage>
</organism>
<dbReference type="STRING" id="1346286.SAMN05444362_102147"/>
<evidence type="ECO:0000313" key="1">
    <source>
        <dbReference type="EMBL" id="SHE77095.1"/>
    </source>
</evidence>
<dbReference type="EMBL" id="FQUC01000002">
    <property type="protein sequence ID" value="SHE77095.1"/>
    <property type="molecule type" value="Genomic_DNA"/>
</dbReference>
<proteinExistence type="predicted"/>
<evidence type="ECO:0000313" key="2">
    <source>
        <dbReference type="Proteomes" id="UP000184480"/>
    </source>
</evidence>
<dbReference type="Proteomes" id="UP000184480">
    <property type="component" value="Unassembled WGS sequence"/>
</dbReference>